<reference evidence="2 5" key="1">
    <citation type="submission" date="2016-10" db="EMBL/GenBank/DDBJ databases">
        <authorList>
            <person name="de Groot N.N."/>
        </authorList>
    </citation>
    <scope>NUCLEOTIDE SEQUENCE [LARGE SCALE GENOMIC DNA]</scope>
    <source>
        <strain evidence="2 5">Nm22</strain>
        <strain evidence="3">Nm71</strain>
    </source>
</reference>
<dbReference type="Proteomes" id="UP000199459">
    <property type="component" value="Unassembled WGS sequence"/>
</dbReference>
<evidence type="ECO:0008006" key="6">
    <source>
        <dbReference type="Google" id="ProtNLM"/>
    </source>
</evidence>
<evidence type="ECO:0000313" key="4">
    <source>
        <dbReference type="Proteomes" id="UP000199345"/>
    </source>
</evidence>
<evidence type="ECO:0000256" key="1">
    <source>
        <dbReference type="SAM" id="SignalP"/>
    </source>
</evidence>
<dbReference type="RefSeq" id="WP_177167616.1">
    <property type="nucleotide sequence ID" value="NZ_FOCP01000001.1"/>
</dbReference>
<dbReference type="PROSITE" id="PS51257">
    <property type="entry name" value="PROKAR_LIPOPROTEIN"/>
    <property type="match status" value="1"/>
</dbReference>
<dbReference type="Proteomes" id="UP000199345">
    <property type="component" value="Unassembled WGS sequence"/>
</dbReference>
<protein>
    <recommendedName>
        <fullName evidence="6">Lipoprotein-attachment site-containing protein</fullName>
    </recommendedName>
</protein>
<proteinExistence type="predicted"/>
<dbReference type="EMBL" id="FOIA01000028">
    <property type="protein sequence ID" value="SET45406.1"/>
    <property type="molecule type" value="Genomic_DNA"/>
</dbReference>
<evidence type="ECO:0000313" key="3">
    <source>
        <dbReference type="EMBL" id="SET45406.1"/>
    </source>
</evidence>
<evidence type="ECO:0000313" key="2">
    <source>
        <dbReference type="EMBL" id="SEM66723.1"/>
    </source>
</evidence>
<name>A0A1H8A842_9PROT</name>
<dbReference type="AlphaFoldDB" id="A0A1H8A842"/>
<organism evidence="2 5">
    <name type="scientific">Nitrosomonas marina</name>
    <dbReference type="NCBI Taxonomy" id="917"/>
    <lineage>
        <taxon>Bacteria</taxon>
        <taxon>Pseudomonadati</taxon>
        <taxon>Pseudomonadota</taxon>
        <taxon>Betaproteobacteria</taxon>
        <taxon>Nitrosomonadales</taxon>
        <taxon>Nitrosomonadaceae</taxon>
        <taxon>Nitrosomonas</taxon>
    </lineage>
</organism>
<evidence type="ECO:0000313" key="5">
    <source>
        <dbReference type="Proteomes" id="UP000199459"/>
    </source>
</evidence>
<keyword evidence="1" id="KW-0732">Signal</keyword>
<accession>A0A1H8A842</accession>
<keyword evidence="4" id="KW-1185">Reference proteome</keyword>
<feature type="chain" id="PRO_5011896090" description="Lipoprotein-attachment site-containing protein" evidence="1">
    <location>
        <begin position="17"/>
        <end position="48"/>
    </location>
</feature>
<gene>
    <name evidence="2" type="ORF">SAMN05216325_1012</name>
    <name evidence="3" type="ORF">SAMN05216326_12815</name>
</gene>
<sequence length="48" mass="5351">MKQAFLVLVLASFFLAACGGRPGQALPEQEKENFERILQEEAAKNNNE</sequence>
<reference evidence="4" key="2">
    <citation type="submission" date="2016-10" db="EMBL/GenBank/DDBJ databases">
        <authorList>
            <person name="Varghese N."/>
            <person name="Submissions S."/>
        </authorList>
    </citation>
    <scope>NUCLEOTIDE SEQUENCE [LARGE SCALE GENOMIC DNA]</scope>
    <source>
        <strain evidence="4">Nm71</strain>
    </source>
</reference>
<feature type="signal peptide" evidence="1">
    <location>
        <begin position="1"/>
        <end position="16"/>
    </location>
</feature>
<dbReference type="EMBL" id="FOCP01000001">
    <property type="protein sequence ID" value="SEM66723.1"/>
    <property type="molecule type" value="Genomic_DNA"/>
</dbReference>